<evidence type="ECO:0000256" key="6">
    <source>
        <dbReference type="ARBA" id="ARBA00049880"/>
    </source>
</evidence>
<evidence type="ECO:0000256" key="4">
    <source>
        <dbReference type="ARBA" id="ARBA00022679"/>
    </source>
</evidence>
<reference evidence="8 9" key="1">
    <citation type="journal article" date="2019" name="Int. J. Syst. Evol. Microbiol.">
        <title>Limnobaculum parvum gen. nov., sp. nov., isolated from a freshwater lake.</title>
        <authorList>
            <person name="Baek C."/>
            <person name="Shin S.K."/>
            <person name="Yi H."/>
        </authorList>
    </citation>
    <scope>NUCLEOTIDE SEQUENCE [LARGE SCALE GENOMIC DNA]</scope>
    <source>
        <strain evidence="8 9">HYN0051</strain>
    </source>
</reference>
<name>A0A2Y9TXQ2_9GAMM</name>
<keyword evidence="9" id="KW-1185">Reference proteome</keyword>
<dbReference type="OrthoDB" id="9799147at2"/>
<organism evidence="8 9">
    <name type="scientific">Limnobaculum parvum</name>
    <dbReference type="NCBI Taxonomy" id="2172103"/>
    <lineage>
        <taxon>Bacteria</taxon>
        <taxon>Pseudomonadati</taxon>
        <taxon>Pseudomonadota</taxon>
        <taxon>Gammaproteobacteria</taxon>
        <taxon>Enterobacterales</taxon>
        <taxon>Budviciaceae</taxon>
        <taxon>Limnobaculum</taxon>
    </lineage>
</organism>
<dbReference type="CDD" id="cd04301">
    <property type="entry name" value="NAT_SF"/>
    <property type="match status" value="1"/>
</dbReference>
<dbReference type="KEGG" id="lpv:HYN51_06970"/>
<proteinExistence type="inferred from homology"/>
<keyword evidence="3" id="KW-1277">Toxin-antitoxin system</keyword>
<dbReference type="EMBL" id="CP029185">
    <property type="protein sequence ID" value="AWH88320.1"/>
    <property type="molecule type" value="Genomic_DNA"/>
</dbReference>
<evidence type="ECO:0000256" key="2">
    <source>
        <dbReference type="ARBA" id="ARBA00022491"/>
    </source>
</evidence>
<keyword evidence="2" id="KW-0678">Repressor</keyword>
<dbReference type="PROSITE" id="PS51186">
    <property type="entry name" value="GNAT"/>
    <property type="match status" value="1"/>
</dbReference>
<dbReference type="InterPro" id="IPR000182">
    <property type="entry name" value="GNAT_dom"/>
</dbReference>
<keyword evidence="4" id="KW-0808">Transferase</keyword>
<protein>
    <submittedName>
        <fullName evidence="8">GNAT family N-acetyltransferase</fullName>
    </submittedName>
</protein>
<feature type="domain" description="N-acetyltransferase" evidence="7">
    <location>
        <begin position="30"/>
        <end position="188"/>
    </location>
</feature>
<comment type="catalytic activity">
    <reaction evidence="6">
        <text>glycyl-tRNA(Gly) + acetyl-CoA = N-acetylglycyl-tRNA(Gly) + CoA + H(+)</text>
        <dbReference type="Rhea" id="RHEA:81867"/>
        <dbReference type="Rhea" id="RHEA-COMP:9683"/>
        <dbReference type="Rhea" id="RHEA-COMP:19766"/>
        <dbReference type="ChEBI" id="CHEBI:15378"/>
        <dbReference type="ChEBI" id="CHEBI:57287"/>
        <dbReference type="ChEBI" id="CHEBI:57288"/>
        <dbReference type="ChEBI" id="CHEBI:78522"/>
        <dbReference type="ChEBI" id="CHEBI:232036"/>
    </reaction>
</comment>
<sequence>MDANVQSDPELVIIPISDIHRCSTFKTGDAQYQPLKTFLQQDSIDFKNNFIAQTYVVIDDNERTDKNKEPITFPYSIIGYITLTCSEIDIDYDFGECERAKRYTPYPAIKIARLAVDSRYRGQGIGSLLLEYALYLVKDAIMPKVGCRFLITDAKQNAISFYARYDMQLVDTEENKSSEHPIMFIDLYKTAHYSSGENKVSQSEAILAN</sequence>
<evidence type="ECO:0000256" key="5">
    <source>
        <dbReference type="ARBA" id="ARBA00023315"/>
    </source>
</evidence>
<dbReference type="Proteomes" id="UP000244908">
    <property type="component" value="Chromosome"/>
</dbReference>
<dbReference type="Gene3D" id="3.40.630.30">
    <property type="match status" value="1"/>
</dbReference>
<evidence type="ECO:0000256" key="3">
    <source>
        <dbReference type="ARBA" id="ARBA00022649"/>
    </source>
</evidence>
<evidence type="ECO:0000256" key="1">
    <source>
        <dbReference type="ARBA" id="ARBA00009342"/>
    </source>
</evidence>
<dbReference type="SUPFAM" id="SSF55729">
    <property type="entry name" value="Acyl-CoA N-acyltransferases (Nat)"/>
    <property type="match status" value="1"/>
</dbReference>
<accession>A0A2Y9TXQ2</accession>
<evidence type="ECO:0000259" key="7">
    <source>
        <dbReference type="PROSITE" id="PS51186"/>
    </source>
</evidence>
<keyword evidence="5" id="KW-0012">Acyltransferase</keyword>
<dbReference type="AlphaFoldDB" id="A0A2Y9TXQ2"/>
<evidence type="ECO:0000313" key="8">
    <source>
        <dbReference type="EMBL" id="AWH88320.1"/>
    </source>
</evidence>
<gene>
    <name evidence="8" type="ORF">HYN51_06970</name>
</gene>
<dbReference type="InterPro" id="IPR016181">
    <property type="entry name" value="Acyl_CoA_acyltransferase"/>
</dbReference>
<comment type="similarity">
    <text evidence="1">Belongs to the acetyltransferase family. GNAT subfamily.</text>
</comment>
<dbReference type="PANTHER" id="PTHR36449">
    <property type="entry name" value="ACETYLTRANSFERASE-RELATED"/>
    <property type="match status" value="1"/>
</dbReference>
<dbReference type="PANTHER" id="PTHR36449:SF1">
    <property type="entry name" value="ACETYLTRANSFERASE"/>
    <property type="match status" value="1"/>
</dbReference>
<dbReference type="RefSeq" id="WP_108900393.1">
    <property type="nucleotide sequence ID" value="NZ_CP029185.2"/>
</dbReference>
<dbReference type="Pfam" id="PF13508">
    <property type="entry name" value="Acetyltransf_7"/>
    <property type="match status" value="1"/>
</dbReference>
<evidence type="ECO:0000313" key="9">
    <source>
        <dbReference type="Proteomes" id="UP000244908"/>
    </source>
</evidence>
<dbReference type="GO" id="GO:0016747">
    <property type="term" value="F:acyltransferase activity, transferring groups other than amino-acyl groups"/>
    <property type="evidence" value="ECO:0007669"/>
    <property type="project" value="InterPro"/>
</dbReference>